<dbReference type="EMBL" id="CAJOBA010005537">
    <property type="protein sequence ID" value="CAF3746823.1"/>
    <property type="molecule type" value="Genomic_DNA"/>
</dbReference>
<organism evidence="3 4">
    <name type="scientific">Didymodactylos carnosus</name>
    <dbReference type="NCBI Taxonomy" id="1234261"/>
    <lineage>
        <taxon>Eukaryota</taxon>
        <taxon>Metazoa</taxon>
        <taxon>Spiralia</taxon>
        <taxon>Gnathifera</taxon>
        <taxon>Rotifera</taxon>
        <taxon>Eurotatoria</taxon>
        <taxon>Bdelloidea</taxon>
        <taxon>Philodinida</taxon>
        <taxon>Philodinidae</taxon>
        <taxon>Didymodactylos</taxon>
    </lineage>
</organism>
<proteinExistence type="predicted"/>
<gene>
    <name evidence="2" type="ORF">OVA965_LOCUS13335</name>
    <name evidence="3" type="ORF">TMI583_LOCUS13338</name>
</gene>
<evidence type="ECO:0000313" key="4">
    <source>
        <dbReference type="Proteomes" id="UP000682733"/>
    </source>
</evidence>
<reference evidence="3" key="1">
    <citation type="submission" date="2021-02" db="EMBL/GenBank/DDBJ databases">
        <authorList>
            <person name="Nowell W R."/>
        </authorList>
    </citation>
    <scope>NUCLEOTIDE SEQUENCE</scope>
</reference>
<sequence>MLSTCPADDKHNPTSENSPKSSQQNDDRLVCGGLCCRKCGGCREWKNSPGGGCKYYRKHDGFFSFLDPRHGYRNSIPRCYCLYC</sequence>
<dbReference type="EMBL" id="CAJNOK010005531">
    <property type="protein sequence ID" value="CAF0976050.1"/>
    <property type="molecule type" value="Genomic_DNA"/>
</dbReference>
<accession>A0A8S2IEJ4</accession>
<feature type="compositionally biased region" description="Polar residues" evidence="1">
    <location>
        <begin position="14"/>
        <end position="24"/>
    </location>
</feature>
<dbReference type="Proteomes" id="UP000682733">
    <property type="component" value="Unassembled WGS sequence"/>
</dbReference>
<dbReference type="AlphaFoldDB" id="A0A8S2IEJ4"/>
<evidence type="ECO:0000313" key="2">
    <source>
        <dbReference type="EMBL" id="CAF0976050.1"/>
    </source>
</evidence>
<feature type="region of interest" description="Disordered" evidence="1">
    <location>
        <begin position="1"/>
        <end position="27"/>
    </location>
</feature>
<protein>
    <submittedName>
        <fullName evidence="3">Uncharacterized protein</fullName>
    </submittedName>
</protein>
<comment type="caution">
    <text evidence="3">The sequence shown here is derived from an EMBL/GenBank/DDBJ whole genome shotgun (WGS) entry which is preliminary data.</text>
</comment>
<dbReference type="Proteomes" id="UP000677228">
    <property type="component" value="Unassembled WGS sequence"/>
</dbReference>
<evidence type="ECO:0000256" key="1">
    <source>
        <dbReference type="SAM" id="MobiDB-lite"/>
    </source>
</evidence>
<name>A0A8S2IEJ4_9BILA</name>
<evidence type="ECO:0000313" key="3">
    <source>
        <dbReference type="EMBL" id="CAF3746823.1"/>
    </source>
</evidence>